<sequence>MIKTIRTIEVYRSGRAIMQKKIIPITLAAALLISSFLSLVSISHLQGNARIINYTGVVRGATQRLVKQELNNNPNDALMEKIDAIIEELLTGEGENGLARLDDPGYLELATQMKEDWQQIRQQIYQVREGDSPDQLYAASERFFELADQVVSAAERYTEDRVLMAQKSLFSLTCAFILLAVALSVYTSRQSRRQKALAQAEEANQRRSEYLSRMSEALRAPMNDISELMYVADPETYELLFINDAGRKTFGVDALDGQKCYRVLQNADAPCSFCTNRFLKDGETYTWEYTNPITGCHYLLKDRLIEWDGRTARMEIAFDNTPVRV</sequence>
<gene>
    <name evidence="3" type="ORF">CLOSTASPAR_01769</name>
</gene>
<proteinExistence type="predicted"/>
<name>C0CXP4_9FIRM</name>
<reference evidence="3 4" key="2">
    <citation type="submission" date="2009-02" db="EMBL/GenBank/DDBJ databases">
        <title>Draft genome sequence of Clostridium asparagiforme (DSM 15981).</title>
        <authorList>
            <person name="Sudarsanam P."/>
            <person name="Ley R."/>
            <person name="Guruge J."/>
            <person name="Turnbaugh P.J."/>
            <person name="Mahowald M."/>
            <person name="Liep D."/>
            <person name="Gordon J."/>
        </authorList>
    </citation>
    <scope>NUCLEOTIDE SEQUENCE [LARGE SCALE GENOMIC DNA]</scope>
    <source>
        <strain evidence="3 4">DSM 15981</strain>
    </source>
</reference>
<dbReference type="EMBL" id="ACCJ01000092">
    <property type="protein sequence ID" value="EEG56134.1"/>
    <property type="molecule type" value="Genomic_DNA"/>
</dbReference>
<keyword evidence="1" id="KW-0175">Coiled coil</keyword>
<comment type="caution">
    <text evidence="3">The sequence shown here is derived from an EMBL/GenBank/DDBJ whole genome shotgun (WGS) entry which is preliminary data.</text>
</comment>
<dbReference type="Gene3D" id="1.20.120.960">
    <property type="entry name" value="Histidine kinase NarX, sensor domain"/>
    <property type="match status" value="1"/>
</dbReference>
<dbReference type="Gene3D" id="1.10.287.130">
    <property type="match status" value="1"/>
</dbReference>
<evidence type="ECO:0000256" key="1">
    <source>
        <dbReference type="SAM" id="Coils"/>
    </source>
</evidence>
<feature type="transmembrane region" description="Helical" evidence="2">
    <location>
        <begin position="169"/>
        <end position="187"/>
    </location>
</feature>
<feature type="coiled-coil region" evidence="1">
    <location>
        <begin position="193"/>
        <end position="220"/>
    </location>
</feature>
<dbReference type="HOGENOM" id="CLU_051604_0_0_9"/>
<keyword evidence="2" id="KW-1133">Transmembrane helix</keyword>
<protein>
    <recommendedName>
        <fullName evidence="5">PAS domain-containing protein</fullName>
    </recommendedName>
</protein>
<feature type="transmembrane region" description="Helical" evidence="2">
    <location>
        <begin position="21"/>
        <end position="42"/>
    </location>
</feature>
<evidence type="ECO:0000313" key="3">
    <source>
        <dbReference type="EMBL" id="EEG56134.1"/>
    </source>
</evidence>
<evidence type="ECO:0008006" key="5">
    <source>
        <dbReference type="Google" id="ProtNLM"/>
    </source>
</evidence>
<accession>C0CXP4</accession>
<dbReference type="AlphaFoldDB" id="C0CXP4"/>
<keyword evidence="2" id="KW-0812">Transmembrane</keyword>
<evidence type="ECO:0000313" key="4">
    <source>
        <dbReference type="Proteomes" id="UP000004756"/>
    </source>
</evidence>
<evidence type="ECO:0000256" key="2">
    <source>
        <dbReference type="SAM" id="Phobius"/>
    </source>
</evidence>
<organism evidence="3 4">
    <name type="scientific">[Clostridium] asparagiforme DSM 15981</name>
    <dbReference type="NCBI Taxonomy" id="518636"/>
    <lineage>
        <taxon>Bacteria</taxon>
        <taxon>Bacillati</taxon>
        <taxon>Bacillota</taxon>
        <taxon>Clostridia</taxon>
        <taxon>Lachnospirales</taxon>
        <taxon>Lachnospiraceae</taxon>
        <taxon>Enterocloster</taxon>
    </lineage>
</organism>
<dbReference type="Proteomes" id="UP000004756">
    <property type="component" value="Unassembled WGS sequence"/>
</dbReference>
<reference evidence="3 4" key="1">
    <citation type="submission" date="2009-01" db="EMBL/GenBank/DDBJ databases">
        <authorList>
            <person name="Fulton L."/>
            <person name="Clifton S."/>
            <person name="Fulton B."/>
            <person name="Xu J."/>
            <person name="Minx P."/>
            <person name="Pepin K.H."/>
            <person name="Johnson M."/>
            <person name="Bhonagiri V."/>
            <person name="Nash W.E."/>
            <person name="Mardis E.R."/>
            <person name="Wilson R.K."/>
        </authorList>
    </citation>
    <scope>NUCLEOTIDE SEQUENCE [LARGE SCALE GENOMIC DNA]</scope>
    <source>
        <strain evidence="3 4">DSM 15981</strain>
    </source>
</reference>
<keyword evidence="2" id="KW-0472">Membrane</keyword>
<dbReference type="InterPro" id="IPR042295">
    <property type="entry name" value="NarX-like_N_sf"/>
</dbReference>
<keyword evidence="4" id="KW-1185">Reference proteome</keyword>